<organism evidence="1 2">
    <name type="scientific">Clostridium saccharoperbutylacetonicum N1-4(HMT)</name>
    <dbReference type="NCBI Taxonomy" id="931276"/>
    <lineage>
        <taxon>Bacteria</taxon>
        <taxon>Bacillati</taxon>
        <taxon>Bacillota</taxon>
        <taxon>Clostridia</taxon>
        <taxon>Eubacteriales</taxon>
        <taxon>Clostridiaceae</taxon>
        <taxon>Clostridium</taxon>
    </lineage>
</organism>
<dbReference type="Proteomes" id="UP000011728">
    <property type="component" value="Chromosome"/>
</dbReference>
<evidence type="ECO:0008006" key="3">
    <source>
        <dbReference type="Google" id="ProtNLM"/>
    </source>
</evidence>
<dbReference type="KEGG" id="csr:Cspa_c26860"/>
<name>M1MNZ5_9CLOT</name>
<gene>
    <name evidence="1" type="ORF">Cspa_c26860</name>
</gene>
<protein>
    <recommendedName>
        <fullName evidence="3">Terminase</fullName>
    </recommendedName>
</protein>
<evidence type="ECO:0000313" key="2">
    <source>
        <dbReference type="Proteomes" id="UP000011728"/>
    </source>
</evidence>
<accession>M1MNZ5</accession>
<dbReference type="Gene3D" id="3.30.420.240">
    <property type="match status" value="1"/>
</dbReference>
<dbReference type="RefSeq" id="WP_015392770.1">
    <property type="nucleotide sequence ID" value="NC_020291.1"/>
</dbReference>
<sequence>MIYFDNLKFHTQLKYEVYLLGKYLTKHYDSETADRVLKANSSDLDNLAKALGAKDIEFFCLYFMSDTFVVKDLNKDGSIPEDHKPNVARQLSEGHYELWSIANDVFVIDKRDKTVIIEPRGYAKTTIFDMSVCVYLHCYEKSIFTLLGAKTDGDATQFLDSIKKVFNENQKIIKCFGKLIDAKAIKVNGERYTINANEVEFTNCTYIRTVGSGTSVRGANWGGIRPTVVIADDFQSKDNILTEAAREKQYNKWTTEVEEVGDKAVYRNGRKIKAATKIIAIGTVLHIDCLMSKLARNNDYFTVLRRAIVLKDDETVEDIFESDLWLQCHDIYFDEKLNEDERKEKAKQFYDDHKEEMQFETWWPEKWDCFNDLAIKYWENRAAFMSEFMNDASSIGEKWFKSVATRTKEEIEDHVFTKTMLCIDPASTTSKKSDFTAMAVGSKATNDFTYIRDLLMKKLGYEQYCKKAVEMLERNPDVTHINIERNTFQGADVVRIKELIAESPILKGKKYEWINEMQKKNKDEKISTVVDPVNNGQIIVCSDCEDSKEAVNQILDFQGQLYTTHDDMIDCISELENKIKTIEVVQFATIMDRRKLGL</sequence>
<keyword evidence="2" id="KW-1185">Reference proteome</keyword>
<dbReference type="Gene3D" id="3.40.50.300">
    <property type="entry name" value="P-loop containing nucleotide triphosphate hydrolases"/>
    <property type="match status" value="1"/>
</dbReference>
<dbReference type="AlphaFoldDB" id="M1MNZ5"/>
<reference evidence="1 2" key="1">
    <citation type="submission" date="2013-02" db="EMBL/GenBank/DDBJ databases">
        <title>Genome sequence of Clostridium saccharoperbutylacetonicum N1-4(HMT).</title>
        <authorList>
            <person name="Poehlein A."/>
            <person name="Daniel R."/>
        </authorList>
    </citation>
    <scope>NUCLEOTIDE SEQUENCE [LARGE SCALE GENOMIC DNA]</scope>
    <source>
        <strain evidence="2">N1-4(HMT)</strain>
    </source>
</reference>
<dbReference type="EMBL" id="CP004121">
    <property type="protein sequence ID" value="AGF56451.1"/>
    <property type="molecule type" value="Genomic_DNA"/>
</dbReference>
<evidence type="ECO:0000313" key="1">
    <source>
        <dbReference type="EMBL" id="AGF56451.1"/>
    </source>
</evidence>
<dbReference type="PATRIC" id="fig|931276.5.peg.2697"/>
<dbReference type="OrthoDB" id="1804777at2"/>
<dbReference type="eggNOG" id="COG5362">
    <property type="taxonomic scope" value="Bacteria"/>
</dbReference>
<dbReference type="HOGENOM" id="CLU_469056_0_0_9"/>
<dbReference type="InterPro" id="IPR027417">
    <property type="entry name" value="P-loop_NTPase"/>
</dbReference>
<proteinExistence type="predicted"/>